<gene>
    <name evidence="11" type="ORF">DNTS_020623</name>
</gene>
<comment type="catalytic activity">
    <reaction evidence="8">
        <text>(3S)-hydroxydecanoyl-CoA + NAD(+) = 3-oxodecanoyl-CoA + NADH + H(+)</text>
        <dbReference type="Rhea" id="RHEA:31187"/>
        <dbReference type="ChEBI" id="CHEBI:15378"/>
        <dbReference type="ChEBI" id="CHEBI:57540"/>
        <dbReference type="ChEBI" id="CHEBI:57945"/>
        <dbReference type="ChEBI" id="CHEBI:62548"/>
        <dbReference type="ChEBI" id="CHEBI:62616"/>
    </reaction>
    <physiologicalReaction direction="left-to-right" evidence="8">
        <dbReference type="Rhea" id="RHEA:31188"/>
    </physiologicalReaction>
</comment>
<feature type="domain" description="3-hydroxyacyl-CoA dehydrogenase NAD binding" evidence="10">
    <location>
        <begin position="1"/>
        <end position="165"/>
    </location>
</feature>
<evidence type="ECO:0000313" key="12">
    <source>
        <dbReference type="Proteomes" id="UP000316079"/>
    </source>
</evidence>
<dbReference type="SUPFAM" id="SSF48179">
    <property type="entry name" value="6-phosphogluconate dehydrogenase C-terminal domain-like"/>
    <property type="match status" value="2"/>
</dbReference>
<dbReference type="Gene3D" id="3.40.50.720">
    <property type="entry name" value="NAD(P)-binding Rossmann-like Domain"/>
    <property type="match status" value="1"/>
</dbReference>
<dbReference type="GO" id="GO:0070403">
    <property type="term" value="F:NAD+ binding"/>
    <property type="evidence" value="ECO:0007669"/>
    <property type="project" value="InterPro"/>
</dbReference>
<evidence type="ECO:0000313" key="11">
    <source>
        <dbReference type="EMBL" id="TRZ01004.1"/>
    </source>
</evidence>
<evidence type="ECO:0000256" key="6">
    <source>
        <dbReference type="ARBA" id="ARBA00023268"/>
    </source>
</evidence>
<feature type="domain" description="3-hydroxyacyl-CoA dehydrogenase C-terminal" evidence="9">
    <location>
        <begin position="309"/>
        <end position="393"/>
    </location>
</feature>
<evidence type="ECO:0000256" key="5">
    <source>
        <dbReference type="ARBA" id="ARBA00023239"/>
    </source>
</evidence>
<feature type="domain" description="3-hydroxyacyl-CoA dehydrogenase C-terminal" evidence="9">
    <location>
        <begin position="168"/>
        <end position="272"/>
    </location>
</feature>
<reference evidence="11 12" key="1">
    <citation type="journal article" date="2019" name="Sci. Data">
        <title>Hybrid genome assembly and annotation of Danionella translucida.</title>
        <authorList>
            <person name="Kadobianskyi M."/>
            <person name="Schulze L."/>
            <person name="Schuelke M."/>
            <person name="Judkewitz B."/>
        </authorList>
    </citation>
    <scope>NUCLEOTIDE SEQUENCE [LARGE SCALE GENOMIC DNA]</scope>
    <source>
        <strain evidence="11 12">Bolton</strain>
    </source>
</reference>
<keyword evidence="12" id="KW-1185">Reference proteome</keyword>
<organism evidence="11 12">
    <name type="scientific">Danionella cerebrum</name>
    <dbReference type="NCBI Taxonomy" id="2873325"/>
    <lineage>
        <taxon>Eukaryota</taxon>
        <taxon>Metazoa</taxon>
        <taxon>Chordata</taxon>
        <taxon>Craniata</taxon>
        <taxon>Vertebrata</taxon>
        <taxon>Euteleostomi</taxon>
        <taxon>Actinopterygii</taxon>
        <taxon>Neopterygii</taxon>
        <taxon>Teleostei</taxon>
        <taxon>Ostariophysi</taxon>
        <taxon>Cypriniformes</taxon>
        <taxon>Danionidae</taxon>
        <taxon>Danioninae</taxon>
        <taxon>Danionella</taxon>
    </lineage>
</organism>
<evidence type="ECO:0000256" key="2">
    <source>
        <dbReference type="ARBA" id="ARBA00005005"/>
    </source>
</evidence>
<name>A0A553RFR2_9TELE</name>
<evidence type="ECO:0000259" key="9">
    <source>
        <dbReference type="Pfam" id="PF00725"/>
    </source>
</evidence>
<evidence type="ECO:0000259" key="10">
    <source>
        <dbReference type="Pfam" id="PF02737"/>
    </source>
</evidence>
<evidence type="ECO:0008006" key="13">
    <source>
        <dbReference type="Google" id="ProtNLM"/>
    </source>
</evidence>
<dbReference type="PANTHER" id="PTHR23309">
    <property type="entry name" value="3-HYDROXYACYL-COA DEHYROGENASE"/>
    <property type="match status" value="1"/>
</dbReference>
<dbReference type="Pfam" id="PF00725">
    <property type="entry name" value="3HCDH"/>
    <property type="match status" value="2"/>
</dbReference>
<proteinExistence type="predicted"/>
<dbReference type="SUPFAM" id="SSF51735">
    <property type="entry name" value="NAD(P)-binding Rossmann-fold domains"/>
    <property type="match status" value="1"/>
</dbReference>
<dbReference type="AlphaFoldDB" id="A0A553RFR2"/>
<dbReference type="GO" id="GO:0016853">
    <property type="term" value="F:isomerase activity"/>
    <property type="evidence" value="ECO:0007669"/>
    <property type="project" value="UniProtKB-KW"/>
</dbReference>
<comment type="catalytic activity">
    <reaction evidence="7">
        <text>(3S)-hydroxyhexadecanoyl-CoA + NAD(+) = 3-oxohexadecanoyl-CoA + NADH + H(+)</text>
        <dbReference type="Rhea" id="RHEA:31159"/>
        <dbReference type="ChEBI" id="CHEBI:15378"/>
        <dbReference type="ChEBI" id="CHEBI:57349"/>
        <dbReference type="ChEBI" id="CHEBI:57540"/>
        <dbReference type="ChEBI" id="CHEBI:57945"/>
        <dbReference type="ChEBI" id="CHEBI:62613"/>
    </reaction>
    <physiologicalReaction direction="left-to-right" evidence="7">
        <dbReference type="Rhea" id="RHEA:31160"/>
    </physiologicalReaction>
</comment>
<dbReference type="InterPro" id="IPR008927">
    <property type="entry name" value="6-PGluconate_DH-like_C_sf"/>
</dbReference>
<evidence type="ECO:0000256" key="7">
    <source>
        <dbReference type="ARBA" id="ARBA00047613"/>
    </source>
</evidence>
<dbReference type="Proteomes" id="UP000316079">
    <property type="component" value="Unassembled WGS sequence"/>
</dbReference>
<keyword evidence="5" id="KW-0456">Lyase</keyword>
<accession>A0A553RFR2</accession>
<sequence>MGRGIAVSLARVGISVIALESDKKLLEVSKQMIINMLERDAKRRGVSAPLDLLKFTLSLQDLKDVDLVIEAVFEDMALKRQIFQDLSNVCGPTTLLSTNTSGLDVDALAGMTDRPHLVAGMHFFSPAHVMKLLEVVCGPRSSSETIATVMSLGKRMGKVSVVVGNCPGFVGNRMLKPYLEEAAFLLEEGATPEQIDKALEDFGFAMGVFRMSDLAGLDVGWRVRKESGLTGVDVDQNNPPRQRQGRRYCPIPDMVCEQGRYGQKTGCGWYKYDKPGDTKAKPDLSIHNLLETYRRRYGITSRKVTNEEIVERCVFTLANEGFRILEDRIAARPEDIDVIYLFGYGFPSYRGGPMFYASTVGLERVLEKLEHYYNANPDVPHLEPSPLLKKLVVCGSPPLNKWREQINLHSHL</sequence>
<evidence type="ECO:0000256" key="4">
    <source>
        <dbReference type="ARBA" id="ARBA00023235"/>
    </source>
</evidence>
<dbReference type="Gene3D" id="1.10.1040.50">
    <property type="match status" value="1"/>
</dbReference>
<keyword evidence="6" id="KW-0511">Multifunctional enzyme</keyword>
<dbReference type="FunFam" id="3.40.50.720:FF:000009">
    <property type="entry name" value="Fatty oxidation complex, alpha subunit"/>
    <property type="match status" value="1"/>
</dbReference>
<dbReference type="PANTHER" id="PTHR23309:SF49">
    <property type="entry name" value="PEROXISOMAL BIFUNCTIONAL ENZYME"/>
    <property type="match status" value="1"/>
</dbReference>
<evidence type="ECO:0000256" key="8">
    <source>
        <dbReference type="ARBA" id="ARBA00048361"/>
    </source>
</evidence>
<dbReference type="InterPro" id="IPR006176">
    <property type="entry name" value="3-OHacyl-CoA_DH_NAD-bd"/>
</dbReference>
<dbReference type="InterPro" id="IPR006180">
    <property type="entry name" value="3-OHacyl-CoA_DH_CS"/>
</dbReference>
<dbReference type="GO" id="GO:0003857">
    <property type="term" value="F:(3S)-3-hydroxyacyl-CoA dehydrogenase (NAD+) activity"/>
    <property type="evidence" value="ECO:0007669"/>
    <property type="project" value="TreeGrafter"/>
</dbReference>
<dbReference type="InterPro" id="IPR006108">
    <property type="entry name" value="3HC_DH_C"/>
</dbReference>
<dbReference type="GO" id="GO:0006635">
    <property type="term" value="P:fatty acid beta-oxidation"/>
    <property type="evidence" value="ECO:0007669"/>
    <property type="project" value="TreeGrafter"/>
</dbReference>
<evidence type="ECO:0000256" key="1">
    <source>
        <dbReference type="ARBA" id="ARBA00000469"/>
    </source>
</evidence>
<keyword evidence="3" id="KW-0560">Oxidoreductase</keyword>
<dbReference type="OrthoDB" id="2018133at2759"/>
<dbReference type="GO" id="GO:0005777">
    <property type="term" value="C:peroxisome"/>
    <property type="evidence" value="ECO:0007669"/>
    <property type="project" value="TreeGrafter"/>
</dbReference>
<dbReference type="FunFam" id="1.10.1040.50:FF:000006">
    <property type="entry name" value="Peroxisomal bifunctional enzyme"/>
    <property type="match status" value="1"/>
</dbReference>
<protein>
    <recommendedName>
        <fullName evidence="13">Enoyl-CoA hydratase</fullName>
    </recommendedName>
</protein>
<comment type="pathway">
    <text evidence="2">Lipid metabolism; fatty acid beta-oxidation.</text>
</comment>
<dbReference type="PROSITE" id="PS00067">
    <property type="entry name" value="3HCDH"/>
    <property type="match status" value="1"/>
</dbReference>
<dbReference type="GO" id="GO:0016829">
    <property type="term" value="F:lyase activity"/>
    <property type="evidence" value="ECO:0007669"/>
    <property type="project" value="UniProtKB-KW"/>
</dbReference>
<keyword evidence="4" id="KW-0413">Isomerase</keyword>
<dbReference type="STRING" id="623744.A0A553RFR2"/>
<dbReference type="Pfam" id="PF02737">
    <property type="entry name" value="3HCDH_N"/>
    <property type="match status" value="1"/>
</dbReference>
<dbReference type="EMBL" id="SRMA01024183">
    <property type="protein sequence ID" value="TRZ01004.1"/>
    <property type="molecule type" value="Genomic_DNA"/>
</dbReference>
<comment type="catalytic activity">
    <reaction evidence="1">
        <text>(3S)-hydroxyhexadecanoyl-CoA = (2E)-hexadecenoyl-CoA + H2O</text>
        <dbReference type="Rhea" id="RHEA:31163"/>
        <dbReference type="ChEBI" id="CHEBI:15377"/>
        <dbReference type="ChEBI" id="CHEBI:61526"/>
        <dbReference type="ChEBI" id="CHEBI:62613"/>
    </reaction>
    <physiologicalReaction direction="right-to-left" evidence="1">
        <dbReference type="Rhea" id="RHEA:31165"/>
    </physiologicalReaction>
</comment>
<dbReference type="InterPro" id="IPR036291">
    <property type="entry name" value="NAD(P)-bd_dom_sf"/>
</dbReference>
<comment type="caution">
    <text evidence="11">The sequence shown here is derived from an EMBL/GenBank/DDBJ whole genome shotgun (WGS) entry which is preliminary data.</text>
</comment>
<evidence type="ECO:0000256" key="3">
    <source>
        <dbReference type="ARBA" id="ARBA00023002"/>
    </source>
</evidence>